<evidence type="ECO:0008006" key="3">
    <source>
        <dbReference type="Google" id="ProtNLM"/>
    </source>
</evidence>
<name>A0A495WI78_9BACT</name>
<evidence type="ECO:0000313" key="1">
    <source>
        <dbReference type="EMBL" id="RKT61441.1"/>
    </source>
</evidence>
<accession>A0A495WI78</accession>
<dbReference type="EMBL" id="RBXN01000001">
    <property type="protein sequence ID" value="RKT61441.1"/>
    <property type="molecule type" value="Genomic_DNA"/>
</dbReference>
<evidence type="ECO:0000313" key="2">
    <source>
        <dbReference type="Proteomes" id="UP000269493"/>
    </source>
</evidence>
<reference evidence="1 2" key="1">
    <citation type="submission" date="2018-10" db="EMBL/GenBank/DDBJ databases">
        <title>Genomic Encyclopedia of Archaeal and Bacterial Type Strains, Phase II (KMG-II): from individual species to whole genera.</title>
        <authorList>
            <person name="Goeker M."/>
        </authorList>
    </citation>
    <scope>NUCLEOTIDE SEQUENCE [LARGE SCALE GENOMIC DNA]</scope>
    <source>
        <strain evidence="1 2">NSB1</strain>
    </source>
</reference>
<dbReference type="InterPro" id="IPR051159">
    <property type="entry name" value="Hexapeptide_acetyltransf"/>
</dbReference>
<proteinExistence type="predicted"/>
<sequence>MKLRTLLALVPSLFFCLKYLPFRQAIKIPIIIYDPHYYCMRGKVIIDSPVITFGMIRLGIFITNQYPNSGIRWHNQGTIVFKGRAAIGANSAITVLRENSYLEFGDNFGNAASLRLNCDYRIIFCKNVRIGWDVSVMDSAMHRIKDLDGNFLGKGYEEVIIEENVWIASQCLILQGTRVPAYSIVAARSLLNKYYDIPTYSLLAGIPARLIKTGVYRDINDDKILI</sequence>
<dbReference type="OrthoDB" id="9814490at2"/>
<dbReference type="Proteomes" id="UP000269493">
    <property type="component" value="Unassembled WGS sequence"/>
</dbReference>
<organism evidence="1 2">
    <name type="scientific">Coprobacter fastidiosus NSB1 = JCM 33896</name>
    <dbReference type="NCBI Taxonomy" id="1349822"/>
    <lineage>
        <taxon>Bacteria</taxon>
        <taxon>Pseudomonadati</taxon>
        <taxon>Bacteroidota</taxon>
        <taxon>Bacteroidia</taxon>
        <taxon>Bacteroidales</taxon>
        <taxon>Barnesiellaceae</taxon>
        <taxon>Coprobacter</taxon>
    </lineage>
</organism>
<dbReference type="PANTHER" id="PTHR23416">
    <property type="entry name" value="SIALIC ACID SYNTHASE-RELATED"/>
    <property type="match status" value="1"/>
</dbReference>
<dbReference type="InterPro" id="IPR011004">
    <property type="entry name" value="Trimer_LpxA-like_sf"/>
</dbReference>
<dbReference type="Gene3D" id="2.160.10.10">
    <property type="entry name" value="Hexapeptide repeat proteins"/>
    <property type="match status" value="1"/>
</dbReference>
<gene>
    <name evidence="1" type="ORF">BC742_0487</name>
</gene>
<dbReference type="SUPFAM" id="SSF51161">
    <property type="entry name" value="Trimeric LpxA-like enzymes"/>
    <property type="match status" value="1"/>
</dbReference>
<dbReference type="GeneID" id="92927636"/>
<protein>
    <recommendedName>
        <fullName evidence="3">Acetyltransferase-like isoleucine patch superfamily enzyme</fullName>
    </recommendedName>
</protein>
<comment type="caution">
    <text evidence="1">The sequence shown here is derived from an EMBL/GenBank/DDBJ whole genome shotgun (WGS) entry which is preliminary data.</text>
</comment>
<dbReference type="AlphaFoldDB" id="A0A495WI78"/>
<keyword evidence="2" id="KW-1185">Reference proteome</keyword>
<dbReference type="RefSeq" id="WP_022602648.1">
    <property type="nucleotide sequence ID" value="NZ_KI440833.1"/>
</dbReference>